<evidence type="ECO:0000313" key="3">
    <source>
        <dbReference type="Proteomes" id="UP000632740"/>
    </source>
</evidence>
<keyword evidence="1" id="KW-1133">Transmembrane helix</keyword>
<keyword evidence="1" id="KW-0812">Transmembrane</keyword>
<dbReference type="RefSeq" id="WP_203750557.1">
    <property type="nucleotide sequence ID" value="NZ_BONK01000004.1"/>
</dbReference>
<dbReference type="AlphaFoldDB" id="A0A919P133"/>
<dbReference type="EMBL" id="BONK01000004">
    <property type="protein sequence ID" value="GIG20725.1"/>
    <property type="molecule type" value="Genomic_DNA"/>
</dbReference>
<organism evidence="2 3">
    <name type="scientific">Cellulomonas chitinilytica</name>
    <dbReference type="NCBI Taxonomy" id="398759"/>
    <lineage>
        <taxon>Bacteria</taxon>
        <taxon>Bacillati</taxon>
        <taxon>Actinomycetota</taxon>
        <taxon>Actinomycetes</taxon>
        <taxon>Micrococcales</taxon>
        <taxon>Cellulomonadaceae</taxon>
        <taxon>Cellulomonas</taxon>
    </lineage>
</organism>
<dbReference type="Proteomes" id="UP000632740">
    <property type="component" value="Unassembled WGS sequence"/>
</dbReference>
<evidence type="ECO:0000256" key="1">
    <source>
        <dbReference type="SAM" id="Phobius"/>
    </source>
</evidence>
<feature type="transmembrane region" description="Helical" evidence="1">
    <location>
        <begin position="26"/>
        <end position="44"/>
    </location>
</feature>
<protein>
    <submittedName>
        <fullName evidence="2">Uncharacterized protein</fullName>
    </submittedName>
</protein>
<keyword evidence="1" id="KW-0472">Membrane</keyword>
<accession>A0A919P133</accession>
<gene>
    <name evidence="2" type="ORF">Cch01nite_14490</name>
</gene>
<comment type="caution">
    <text evidence="2">The sequence shown here is derived from an EMBL/GenBank/DDBJ whole genome shotgun (WGS) entry which is preliminary data.</text>
</comment>
<dbReference type="Pfam" id="PF19851">
    <property type="entry name" value="DUF6326"/>
    <property type="match status" value="1"/>
</dbReference>
<proteinExistence type="predicted"/>
<feature type="transmembrane region" description="Helical" evidence="1">
    <location>
        <begin position="120"/>
        <end position="140"/>
    </location>
</feature>
<feature type="transmembrane region" description="Helical" evidence="1">
    <location>
        <begin position="94"/>
        <end position="114"/>
    </location>
</feature>
<name>A0A919P133_9CELL</name>
<reference evidence="2" key="1">
    <citation type="submission" date="2021-01" db="EMBL/GenBank/DDBJ databases">
        <title>Whole genome shotgun sequence of Cellulomonas chitinilytica NBRC 110799.</title>
        <authorList>
            <person name="Komaki H."/>
            <person name="Tamura T."/>
        </authorList>
    </citation>
    <scope>NUCLEOTIDE SEQUENCE</scope>
    <source>
        <strain evidence="2">NBRC 110799</strain>
    </source>
</reference>
<evidence type="ECO:0000313" key="2">
    <source>
        <dbReference type="EMBL" id="GIG20725.1"/>
    </source>
</evidence>
<dbReference type="InterPro" id="IPR046289">
    <property type="entry name" value="DUF6326"/>
</dbReference>
<sequence length="146" mass="15605">MTALTAPHPPSATTARVTPRTVVSSLWLFAVLCYLYCDVLGFFAPDDLRAILDGAVGGITLTDGFLLASAVLMTIPMAMVLVSRVAPHRIARWGTVVAGAVMTVVQAGSLLVGTGPRPHYVYFSVIEIATTGFLVGYALTRWRHDD</sequence>
<keyword evidence="3" id="KW-1185">Reference proteome</keyword>
<feature type="transmembrane region" description="Helical" evidence="1">
    <location>
        <begin position="64"/>
        <end position="82"/>
    </location>
</feature>